<evidence type="ECO:0000256" key="1">
    <source>
        <dbReference type="SAM" id="MobiDB-lite"/>
    </source>
</evidence>
<evidence type="ECO:0000313" key="2">
    <source>
        <dbReference type="EMBL" id="WVO24365.1"/>
    </source>
</evidence>
<evidence type="ECO:0000313" key="3">
    <source>
        <dbReference type="Proteomes" id="UP001432216"/>
    </source>
</evidence>
<accession>A0ABZ2B0P8</accession>
<protein>
    <submittedName>
        <fullName evidence="2">Uncharacterized protein</fullName>
    </submittedName>
</protein>
<name>A0ABZ2B0P8_9TREE</name>
<keyword evidence="3" id="KW-1185">Reference proteome</keyword>
<gene>
    <name evidence="2" type="ORF">IAS62_005730</name>
</gene>
<sequence length="140" mass="15670">MPSQFSDSHWGGRRPRRQRCFCCRLESFGGTAAQRNSWDGSPFAPNPNPFPSSFLNQAAFAIKPREKSAPAPKPLVQQRDTRPAYPPCCDFGYRLLRSRPSPAPPSSTTFRRSTTKDHLPPSTGSNIFDNHLLIIATRLL</sequence>
<feature type="region of interest" description="Disordered" evidence="1">
    <location>
        <begin position="96"/>
        <end position="123"/>
    </location>
</feature>
<dbReference type="GeneID" id="89992500"/>
<organism evidence="2 3">
    <name type="scientific">Cryptococcus decagattii</name>
    <dbReference type="NCBI Taxonomy" id="1859122"/>
    <lineage>
        <taxon>Eukaryota</taxon>
        <taxon>Fungi</taxon>
        <taxon>Dikarya</taxon>
        <taxon>Basidiomycota</taxon>
        <taxon>Agaricomycotina</taxon>
        <taxon>Tremellomycetes</taxon>
        <taxon>Tremellales</taxon>
        <taxon>Cryptococcaceae</taxon>
        <taxon>Cryptococcus</taxon>
        <taxon>Cryptococcus gattii species complex</taxon>
    </lineage>
</organism>
<proteinExistence type="predicted"/>
<dbReference type="EMBL" id="CP143815">
    <property type="protein sequence ID" value="WVO24365.1"/>
    <property type="molecule type" value="Genomic_DNA"/>
</dbReference>
<feature type="region of interest" description="Disordered" evidence="1">
    <location>
        <begin position="63"/>
        <end position="83"/>
    </location>
</feature>
<dbReference type="Proteomes" id="UP001432216">
    <property type="component" value="Chromosome 10"/>
</dbReference>
<reference evidence="2 3" key="1">
    <citation type="submission" date="2024-01" db="EMBL/GenBank/DDBJ databases">
        <title>Comparative genomics of Cryptococcus and Kwoniella reveals pathogenesis evolution and contrasting modes of karyotype evolution via chromosome fusion or intercentromeric recombination.</title>
        <authorList>
            <person name="Coelho M.A."/>
            <person name="David-Palma M."/>
            <person name="Shea T."/>
            <person name="Bowers K."/>
            <person name="McGinley-Smith S."/>
            <person name="Mohammad A.W."/>
            <person name="Gnirke A."/>
            <person name="Yurkov A.M."/>
            <person name="Nowrousian M."/>
            <person name="Sun S."/>
            <person name="Cuomo C.A."/>
            <person name="Heitman J."/>
        </authorList>
    </citation>
    <scope>NUCLEOTIDE SEQUENCE [LARGE SCALE GENOMIC DNA]</scope>
    <source>
        <strain evidence="2 3">7685027</strain>
    </source>
</reference>
<dbReference type="RefSeq" id="XP_064723604.1">
    <property type="nucleotide sequence ID" value="XM_064867532.1"/>
</dbReference>